<dbReference type="PANTHER" id="PTHR23506">
    <property type="entry name" value="GH10249P"/>
    <property type="match status" value="1"/>
</dbReference>
<gene>
    <name evidence="10" type="ORF">GV789_07170</name>
</gene>
<dbReference type="Pfam" id="PF07690">
    <property type="entry name" value="MFS_1"/>
    <property type="match status" value="1"/>
</dbReference>
<feature type="transmembrane region" description="Helical" evidence="8">
    <location>
        <begin position="76"/>
        <end position="96"/>
    </location>
</feature>
<comment type="caution">
    <text evidence="10">The sequence shown here is derived from an EMBL/GenBank/DDBJ whole genome shotgun (WGS) entry which is preliminary data.</text>
</comment>
<reference evidence="10 11" key="1">
    <citation type="submission" date="2020-01" db="EMBL/GenBank/DDBJ databases">
        <title>Genetics and antimicrobial susceptibilities of Nocardia species isolated from the soil; a comparison with species isolated from humans.</title>
        <authorList>
            <person name="Carrasco G."/>
            <person name="Monzon S."/>
            <person name="Sansegundo M."/>
            <person name="Garcia E."/>
            <person name="Garrido N."/>
            <person name="Medina M.J."/>
            <person name="Villalon P."/>
            <person name="Ramirez-Arocha A.C."/>
            <person name="Jimenez P."/>
            <person name="Cuesta I."/>
            <person name="Valdezate S."/>
        </authorList>
    </citation>
    <scope>NUCLEOTIDE SEQUENCE [LARGE SCALE GENOMIC DNA]</scope>
    <source>
        <strain evidence="10 11">CNM20110639</strain>
    </source>
</reference>
<dbReference type="InterPro" id="IPR011701">
    <property type="entry name" value="MFS"/>
</dbReference>
<evidence type="ECO:0000256" key="3">
    <source>
        <dbReference type="ARBA" id="ARBA00022448"/>
    </source>
</evidence>
<keyword evidence="6 8" id="KW-0472">Membrane</keyword>
<feature type="transmembrane region" description="Helical" evidence="8">
    <location>
        <begin position="279"/>
        <end position="295"/>
    </location>
</feature>
<evidence type="ECO:0000256" key="8">
    <source>
        <dbReference type="SAM" id="Phobius"/>
    </source>
</evidence>
<evidence type="ECO:0000256" key="4">
    <source>
        <dbReference type="ARBA" id="ARBA00022692"/>
    </source>
</evidence>
<comment type="similarity">
    <text evidence="2">Belongs to the major facilitator superfamily. TCR/Tet family.</text>
</comment>
<dbReference type="InterPro" id="IPR001958">
    <property type="entry name" value="Tet-R_TetA/multi-R_MdtG-like"/>
</dbReference>
<dbReference type="Pfam" id="PF00083">
    <property type="entry name" value="Sugar_tr"/>
    <property type="match status" value="1"/>
</dbReference>
<organism evidence="10 11">
    <name type="scientific">Nocardia cyriacigeorgica</name>
    <dbReference type="NCBI Taxonomy" id="135487"/>
    <lineage>
        <taxon>Bacteria</taxon>
        <taxon>Bacillati</taxon>
        <taxon>Actinomycetota</taxon>
        <taxon>Actinomycetes</taxon>
        <taxon>Mycobacteriales</taxon>
        <taxon>Nocardiaceae</taxon>
        <taxon>Nocardia</taxon>
    </lineage>
</organism>
<keyword evidence="3" id="KW-0813">Transport</keyword>
<feature type="transmembrane region" description="Helical" evidence="8">
    <location>
        <begin position="215"/>
        <end position="235"/>
    </location>
</feature>
<comment type="subcellular location">
    <subcellularLocation>
        <location evidence="1">Cell membrane</location>
        <topology evidence="1">Multi-pass membrane protein</topology>
    </subcellularLocation>
</comment>
<dbReference type="GO" id="GO:0005886">
    <property type="term" value="C:plasma membrane"/>
    <property type="evidence" value="ECO:0007669"/>
    <property type="project" value="UniProtKB-SubCell"/>
</dbReference>
<protein>
    <submittedName>
        <fullName evidence="10">MFS transporter</fullName>
    </submittedName>
</protein>
<dbReference type="PROSITE" id="PS50850">
    <property type="entry name" value="MFS"/>
    <property type="match status" value="1"/>
</dbReference>
<dbReference type="SUPFAM" id="SSF103473">
    <property type="entry name" value="MFS general substrate transporter"/>
    <property type="match status" value="1"/>
</dbReference>
<feature type="transmembrane region" description="Helical" evidence="8">
    <location>
        <begin position="339"/>
        <end position="361"/>
    </location>
</feature>
<feature type="transmembrane region" description="Helical" evidence="8">
    <location>
        <begin position="301"/>
        <end position="318"/>
    </location>
</feature>
<dbReference type="Gene3D" id="1.20.1250.20">
    <property type="entry name" value="MFS general substrate transporter like domains"/>
    <property type="match status" value="1"/>
</dbReference>
<keyword evidence="5 8" id="KW-1133">Transmembrane helix</keyword>
<proteinExistence type="inferred from homology"/>
<dbReference type="Proteomes" id="UP000468928">
    <property type="component" value="Unassembled WGS sequence"/>
</dbReference>
<feature type="transmembrane region" description="Helical" evidence="8">
    <location>
        <begin position="164"/>
        <end position="184"/>
    </location>
</feature>
<feature type="transmembrane region" description="Helical" evidence="8">
    <location>
        <begin position="492"/>
        <end position="512"/>
    </location>
</feature>
<dbReference type="Gene3D" id="1.20.1720.10">
    <property type="entry name" value="Multidrug resistance protein D"/>
    <property type="match status" value="1"/>
</dbReference>
<feature type="region of interest" description="Disordered" evidence="7">
    <location>
        <begin position="414"/>
        <end position="484"/>
    </location>
</feature>
<accession>A0A6P1D594</accession>
<dbReference type="InterPro" id="IPR036249">
    <property type="entry name" value="Thioredoxin-like_sf"/>
</dbReference>
<dbReference type="InterPro" id="IPR036259">
    <property type="entry name" value="MFS_trans_sf"/>
</dbReference>
<dbReference type="PRINTS" id="PR01035">
    <property type="entry name" value="TCRTETA"/>
</dbReference>
<feature type="transmembrane region" description="Helical" evidence="8">
    <location>
        <begin position="367"/>
        <end position="388"/>
    </location>
</feature>
<dbReference type="GO" id="GO:0022857">
    <property type="term" value="F:transmembrane transporter activity"/>
    <property type="evidence" value="ECO:0007669"/>
    <property type="project" value="InterPro"/>
</dbReference>
<feature type="transmembrane region" description="Helical" evidence="8">
    <location>
        <begin position="12"/>
        <end position="33"/>
    </location>
</feature>
<evidence type="ECO:0000256" key="6">
    <source>
        <dbReference type="ARBA" id="ARBA00023136"/>
    </source>
</evidence>
<feature type="transmembrane region" description="Helical" evidence="8">
    <location>
        <begin position="102"/>
        <end position="124"/>
    </location>
</feature>
<feature type="transmembrane region" description="Helical" evidence="8">
    <location>
        <begin position="39"/>
        <end position="64"/>
    </location>
</feature>
<dbReference type="SUPFAM" id="SSF52833">
    <property type="entry name" value="Thioredoxin-like"/>
    <property type="match status" value="1"/>
</dbReference>
<evidence type="ECO:0000313" key="10">
    <source>
        <dbReference type="EMBL" id="NEW44240.1"/>
    </source>
</evidence>
<dbReference type="CDD" id="cd17325">
    <property type="entry name" value="MFS_MdtG_SLC18_like"/>
    <property type="match status" value="1"/>
</dbReference>
<evidence type="ECO:0000259" key="9">
    <source>
        <dbReference type="PROSITE" id="PS50850"/>
    </source>
</evidence>
<dbReference type="Gene3D" id="3.40.30.10">
    <property type="entry name" value="Glutaredoxin"/>
    <property type="match status" value="1"/>
</dbReference>
<dbReference type="AlphaFoldDB" id="A0A6P1D594"/>
<evidence type="ECO:0000256" key="2">
    <source>
        <dbReference type="ARBA" id="ARBA00007520"/>
    </source>
</evidence>
<feature type="transmembrane region" description="Helical" evidence="8">
    <location>
        <begin position="136"/>
        <end position="158"/>
    </location>
</feature>
<evidence type="ECO:0000256" key="5">
    <source>
        <dbReference type="ARBA" id="ARBA00022989"/>
    </source>
</evidence>
<evidence type="ECO:0000313" key="11">
    <source>
        <dbReference type="Proteomes" id="UP000468928"/>
    </source>
</evidence>
<sequence>MSVRSSALPREIWVLVGAAFVIAIGFGLVSPVLPQFARSFGVGFAAASAIVSAFALMRLLFAPMSGRLVQKLGERWVYTSGLLIVAVSTGASAFAQTYWQLLVLRSAGGIGSTMFTVSSLALLIRMSPSDRRGRISGLWSTSFLIGSLAGPLIGGLLAEFGLRAPFLIYAIALLIACAVVHFSLRDSHLAAPEAADTAPPTMSFREALARSEYRAVLWSNFANGAAVFGVRMALVPLLVVEVLSQPAGMAGVALTVFAAGNAVVLFFSGQLSDRFGRKPFLIIGTTVCAVGTAGLGVAPNMIWLLVFSFIAGVGSGMFTPAQQAAVADIIGPKVRGGPVLAGFQMSADLGAVLGPIAVGFIAERLNFGVGLTVTGALLAIAAVAWLVVPEPMRRGEVRVEKRIETVDEEADQLAAPCTCDGGPGGEWRRVPSSSRSCTPKVRERRRGEARAAQGPPFRQVRQPSRATRGTVDRVSKPPSNYTPRPMSSNTTYALGAVALVLIALVVFLAYRWTQDPIEVRNDGYGSVREAAVVVAMQPDGAMVLGKPGVTKIIDVYEDPMCAACGALEHTFGQEIAQKVDEGKLAIRYRFVNFLDPKSGSGDYSTRAIAALQCVAADGSGPTYSTFHDALFTERQPREGSSDLSNDDLAALAEESGAPDTAAECITSGAQLDAATVNAVTADAALTALLDGPAATPSVYDGTTKLDTTSATWVADLAP</sequence>
<name>A0A6P1D594_9NOCA</name>
<feature type="domain" description="Major facilitator superfamily (MFS) profile" evidence="9">
    <location>
        <begin position="11"/>
        <end position="393"/>
    </location>
</feature>
<dbReference type="Pfam" id="PF13462">
    <property type="entry name" value="Thioredoxin_4"/>
    <property type="match status" value="1"/>
</dbReference>
<dbReference type="PANTHER" id="PTHR23506:SF23">
    <property type="entry name" value="GH10249P"/>
    <property type="match status" value="1"/>
</dbReference>
<dbReference type="EMBL" id="JAAGUZ010000014">
    <property type="protein sequence ID" value="NEW44240.1"/>
    <property type="molecule type" value="Genomic_DNA"/>
</dbReference>
<evidence type="ECO:0000256" key="7">
    <source>
        <dbReference type="SAM" id="MobiDB-lite"/>
    </source>
</evidence>
<dbReference type="PROSITE" id="PS00216">
    <property type="entry name" value="SUGAR_TRANSPORT_1"/>
    <property type="match status" value="1"/>
</dbReference>
<feature type="transmembrane region" description="Helical" evidence="8">
    <location>
        <begin position="247"/>
        <end position="267"/>
    </location>
</feature>
<keyword evidence="4 8" id="KW-0812">Transmembrane</keyword>
<dbReference type="InterPro" id="IPR005828">
    <property type="entry name" value="MFS_sugar_transport-like"/>
</dbReference>
<evidence type="ECO:0000256" key="1">
    <source>
        <dbReference type="ARBA" id="ARBA00004651"/>
    </source>
</evidence>
<dbReference type="InterPro" id="IPR005829">
    <property type="entry name" value="Sugar_transporter_CS"/>
</dbReference>
<dbReference type="InterPro" id="IPR020846">
    <property type="entry name" value="MFS_dom"/>
</dbReference>
<dbReference type="InterPro" id="IPR012336">
    <property type="entry name" value="Thioredoxin-like_fold"/>
</dbReference>
<dbReference type="InterPro" id="IPR050930">
    <property type="entry name" value="MFS_Vesicular_Transporter"/>
</dbReference>